<dbReference type="EMBL" id="KZ301972">
    <property type="protein sequence ID" value="PFH53833.1"/>
    <property type="molecule type" value="Genomic_DNA"/>
</dbReference>
<keyword evidence="4" id="KW-1185">Reference proteome</keyword>
<evidence type="ECO:0000313" key="4">
    <source>
        <dbReference type="Proteomes" id="UP000242287"/>
    </source>
</evidence>
<sequence>MSCDMSDHNPFLSSQSSQHTFVLNNVPPVTPSTNRFRNPLSFTPSTSSSRRHLGFGTPETRDFSLSQSSPQALRVSDDDQYSADAIEGILQHLVGGLPDYLRKLERQVIASTQSSHAKTMRIQELEQQVVELQRQKMNLEKALADLGG</sequence>
<reference evidence="3 4" key="1">
    <citation type="submission" date="2014-02" db="EMBL/GenBank/DDBJ databases">
        <title>Transposable element dynamics among asymbiotic and ectomycorrhizal Amanita fungi.</title>
        <authorList>
            <consortium name="DOE Joint Genome Institute"/>
            <person name="Hess J."/>
            <person name="Skrede I."/>
            <person name="Wolfe B."/>
            <person name="LaButti K."/>
            <person name="Ohm R.A."/>
            <person name="Grigoriev I.V."/>
            <person name="Pringle A."/>
        </authorList>
    </citation>
    <scope>NUCLEOTIDE SEQUENCE [LARGE SCALE GENOMIC DNA]</scope>
    <source>
        <strain evidence="3 4">SKay4041</strain>
    </source>
</reference>
<organism evidence="3 4">
    <name type="scientific">Amanita thiersii Skay4041</name>
    <dbReference type="NCBI Taxonomy" id="703135"/>
    <lineage>
        <taxon>Eukaryota</taxon>
        <taxon>Fungi</taxon>
        <taxon>Dikarya</taxon>
        <taxon>Basidiomycota</taxon>
        <taxon>Agaricomycotina</taxon>
        <taxon>Agaricomycetes</taxon>
        <taxon>Agaricomycetidae</taxon>
        <taxon>Agaricales</taxon>
        <taxon>Pluteineae</taxon>
        <taxon>Amanitaceae</taxon>
        <taxon>Amanita</taxon>
    </lineage>
</organism>
<gene>
    <name evidence="3" type="ORF">AMATHDRAFT_54368</name>
</gene>
<dbReference type="AlphaFoldDB" id="A0A2A9P0A0"/>
<proteinExistence type="predicted"/>
<evidence type="ECO:0000313" key="3">
    <source>
        <dbReference type="EMBL" id="PFH53833.1"/>
    </source>
</evidence>
<name>A0A2A9P0A0_9AGAR</name>
<keyword evidence="1" id="KW-0175">Coiled coil</keyword>
<evidence type="ECO:0000256" key="2">
    <source>
        <dbReference type="SAM" id="MobiDB-lite"/>
    </source>
</evidence>
<feature type="region of interest" description="Disordered" evidence="2">
    <location>
        <begin position="29"/>
        <end position="69"/>
    </location>
</feature>
<evidence type="ECO:0000256" key="1">
    <source>
        <dbReference type="SAM" id="Coils"/>
    </source>
</evidence>
<protein>
    <submittedName>
        <fullName evidence="3">Uncharacterized protein</fullName>
    </submittedName>
</protein>
<accession>A0A2A9P0A0</accession>
<feature type="compositionally biased region" description="Polar residues" evidence="2">
    <location>
        <begin position="31"/>
        <end position="48"/>
    </location>
</feature>
<feature type="coiled-coil region" evidence="1">
    <location>
        <begin position="115"/>
        <end position="145"/>
    </location>
</feature>
<dbReference type="Proteomes" id="UP000242287">
    <property type="component" value="Unassembled WGS sequence"/>
</dbReference>